<protein>
    <recommendedName>
        <fullName evidence="2">histidine kinase</fullName>
        <ecNumber evidence="2">2.7.13.3</ecNumber>
    </recommendedName>
</protein>
<dbReference type="PANTHER" id="PTHR24421:SF10">
    <property type="entry name" value="NITRATE_NITRITE SENSOR PROTEIN NARQ"/>
    <property type="match status" value="1"/>
</dbReference>
<dbReference type="PANTHER" id="PTHR24421">
    <property type="entry name" value="NITRATE/NITRITE SENSOR PROTEIN NARX-RELATED"/>
    <property type="match status" value="1"/>
</dbReference>
<evidence type="ECO:0000256" key="1">
    <source>
        <dbReference type="ARBA" id="ARBA00000085"/>
    </source>
</evidence>
<feature type="domain" description="Signal transduction histidine kinase subgroup 3 dimerisation and phosphoacceptor" evidence="11">
    <location>
        <begin position="168"/>
        <end position="231"/>
    </location>
</feature>
<feature type="compositionally biased region" description="Basic and acidic residues" evidence="9">
    <location>
        <begin position="310"/>
        <end position="322"/>
    </location>
</feature>
<keyword evidence="4" id="KW-0808">Transferase</keyword>
<reference evidence="12 13" key="1">
    <citation type="submission" date="2024-09" db="EMBL/GenBank/DDBJ databases">
        <authorList>
            <person name="Sun Q."/>
            <person name="Mori K."/>
        </authorList>
    </citation>
    <scope>NUCLEOTIDE SEQUENCE [LARGE SCALE GENOMIC DNA]</scope>
    <source>
        <strain evidence="12 13">JCM 3307</strain>
    </source>
</reference>
<keyword evidence="10" id="KW-1133">Transmembrane helix</keyword>
<comment type="caution">
    <text evidence="12">The sequence shown here is derived from an EMBL/GenBank/DDBJ whole genome shotgun (WGS) entry which is preliminary data.</text>
</comment>
<gene>
    <name evidence="12" type="ORF">ACFFTR_15195</name>
</gene>
<proteinExistence type="predicted"/>
<dbReference type="RefSeq" id="WP_223101496.1">
    <property type="nucleotide sequence ID" value="NZ_CP061913.1"/>
</dbReference>
<evidence type="ECO:0000313" key="12">
    <source>
        <dbReference type="EMBL" id="MFB9444423.1"/>
    </source>
</evidence>
<feature type="transmembrane region" description="Helical" evidence="10">
    <location>
        <begin position="99"/>
        <end position="117"/>
    </location>
</feature>
<dbReference type="Gene3D" id="3.30.565.10">
    <property type="entry name" value="Histidine kinase-like ATPase, C-terminal domain"/>
    <property type="match status" value="1"/>
</dbReference>
<keyword evidence="10" id="KW-0812">Transmembrane</keyword>
<organism evidence="12 13">
    <name type="scientific">Dactylosporangium vinaceum</name>
    <dbReference type="NCBI Taxonomy" id="53362"/>
    <lineage>
        <taxon>Bacteria</taxon>
        <taxon>Bacillati</taxon>
        <taxon>Actinomycetota</taxon>
        <taxon>Actinomycetes</taxon>
        <taxon>Micromonosporales</taxon>
        <taxon>Micromonosporaceae</taxon>
        <taxon>Dactylosporangium</taxon>
    </lineage>
</organism>
<keyword evidence="3" id="KW-0597">Phosphoprotein</keyword>
<keyword evidence="5" id="KW-0547">Nucleotide-binding</keyword>
<evidence type="ECO:0000256" key="7">
    <source>
        <dbReference type="ARBA" id="ARBA00022840"/>
    </source>
</evidence>
<dbReference type="Pfam" id="PF07730">
    <property type="entry name" value="HisKA_3"/>
    <property type="match status" value="1"/>
</dbReference>
<evidence type="ECO:0000256" key="3">
    <source>
        <dbReference type="ARBA" id="ARBA00022553"/>
    </source>
</evidence>
<feature type="transmembrane region" description="Helical" evidence="10">
    <location>
        <begin position="123"/>
        <end position="148"/>
    </location>
</feature>
<feature type="transmembrane region" description="Helical" evidence="10">
    <location>
        <begin position="6"/>
        <end position="25"/>
    </location>
</feature>
<evidence type="ECO:0000259" key="11">
    <source>
        <dbReference type="Pfam" id="PF07730"/>
    </source>
</evidence>
<keyword evidence="10" id="KW-0472">Membrane</keyword>
<dbReference type="InterPro" id="IPR011712">
    <property type="entry name" value="Sig_transdc_His_kin_sub3_dim/P"/>
</dbReference>
<comment type="catalytic activity">
    <reaction evidence="1">
        <text>ATP + protein L-histidine = ADP + protein N-phospho-L-histidine.</text>
        <dbReference type="EC" id="2.7.13.3"/>
    </reaction>
</comment>
<evidence type="ECO:0000256" key="8">
    <source>
        <dbReference type="ARBA" id="ARBA00023012"/>
    </source>
</evidence>
<evidence type="ECO:0000256" key="5">
    <source>
        <dbReference type="ARBA" id="ARBA00022741"/>
    </source>
</evidence>
<feature type="compositionally biased region" description="Basic and acidic residues" evidence="9">
    <location>
        <begin position="331"/>
        <end position="353"/>
    </location>
</feature>
<feature type="compositionally biased region" description="Gly residues" evidence="9">
    <location>
        <begin position="356"/>
        <end position="367"/>
    </location>
</feature>
<keyword evidence="8" id="KW-0902">Two-component regulatory system</keyword>
<accession>A0ABV5M6U8</accession>
<dbReference type="InterPro" id="IPR050482">
    <property type="entry name" value="Sensor_HK_TwoCompSys"/>
</dbReference>
<evidence type="ECO:0000256" key="9">
    <source>
        <dbReference type="SAM" id="MobiDB-lite"/>
    </source>
</evidence>
<evidence type="ECO:0000313" key="13">
    <source>
        <dbReference type="Proteomes" id="UP001589608"/>
    </source>
</evidence>
<evidence type="ECO:0000256" key="4">
    <source>
        <dbReference type="ARBA" id="ARBA00022679"/>
    </source>
</evidence>
<dbReference type="Gene3D" id="1.20.5.1930">
    <property type="match status" value="1"/>
</dbReference>
<evidence type="ECO:0000256" key="10">
    <source>
        <dbReference type="SAM" id="Phobius"/>
    </source>
</evidence>
<evidence type="ECO:0000256" key="2">
    <source>
        <dbReference type="ARBA" id="ARBA00012438"/>
    </source>
</evidence>
<dbReference type="InterPro" id="IPR036890">
    <property type="entry name" value="HATPase_C_sf"/>
</dbReference>
<evidence type="ECO:0000256" key="6">
    <source>
        <dbReference type="ARBA" id="ARBA00022777"/>
    </source>
</evidence>
<sequence>MRRDWLLAGLFAGGVAVGGWLAGLVQEAPRGLDAGGFALMGVAALSLGWRRSRPVLPLVGAVGGSSVYLLLGYPFGPVLLTLVWAMFEYARRRPLRSSAVALGVSAVVAGLAVLPRVGGHLELLALGLVLWGVWWLAVPWSLGALVYVRRLALERERREIVRVALLEERIRVSREVHDVAGHGFAVVAMQAGAALVVLDEQPQQAREALTAIRDTSRAALDELRAVIENIDAPADIAKLVEQARAGGVVVELQYDGLGEASERQRRIAFEVVRESLTNVVKHSPGAGARVSVRMAGADVAVLVSNGAGPHRQDGPVLHRADDQVPQQAEDAGPHREDGPGPHRADGPGTHRADGAGPPGVDGPGRGIEGMRDRVESAGGVFEVRVDGGFTVEARVPR</sequence>
<dbReference type="EMBL" id="JBHMCA010000026">
    <property type="protein sequence ID" value="MFB9444423.1"/>
    <property type="molecule type" value="Genomic_DNA"/>
</dbReference>
<feature type="transmembrane region" description="Helical" evidence="10">
    <location>
        <begin position="69"/>
        <end position="87"/>
    </location>
</feature>
<dbReference type="CDD" id="cd16917">
    <property type="entry name" value="HATPase_UhpB-NarQ-NarX-like"/>
    <property type="match status" value="1"/>
</dbReference>
<keyword evidence="13" id="KW-1185">Reference proteome</keyword>
<keyword evidence="7" id="KW-0067">ATP-binding</keyword>
<dbReference type="GO" id="GO:0016301">
    <property type="term" value="F:kinase activity"/>
    <property type="evidence" value="ECO:0007669"/>
    <property type="project" value="UniProtKB-KW"/>
</dbReference>
<feature type="region of interest" description="Disordered" evidence="9">
    <location>
        <begin position="305"/>
        <end position="373"/>
    </location>
</feature>
<name>A0ABV5M6U8_9ACTN</name>
<dbReference type="Proteomes" id="UP001589608">
    <property type="component" value="Unassembled WGS sequence"/>
</dbReference>
<keyword evidence="6 12" id="KW-0418">Kinase</keyword>
<dbReference type="EC" id="2.7.13.3" evidence="2"/>